<evidence type="ECO:0000313" key="9">
    <source>
        <dbReference type="EMBL" id="SMO90391.1"/>
    </source>
</evidence>
<dbReference type="PANTHER" id="PTHR10091">
    <property type="entry name" value="ALDOSE-1-EPIMERASE"/>
    <property type="match status" value="1"/>
</dbReference>
<protein>
    <recommendedName>
        <fullName evidence="5">Aldose 1-epimerase</fullName>
        <ecNumber evidence="5">5.1.3.3</ecNumber>
    </recommendedName>
</protein>
<dbReference type="EMBL" id="FXTH01000022">
    <property type="protein sequence ID" value="SMO90391.1"/>
    <property type="molecule type" value="Genomic_DNA"/>
</dbReference>
<gene>
    <name evidence="9" type="ORF">SAMN06265218_12212</name>
</gene>
<dbReference type="NCBIfam" id="NF008277">
    <property type="entry name" value="PRK11055.1"/>
    <property type="match status" value="1"/>
</dbReference>
<dbReference type="PANTHER" id="PTHR10091:SF0">
    <property type="entry name" value="GALACTOSE MUTAROTASE"/>
    <property type="match status" value="1"/>
</dbReference>
<evidence type="ECO:0000256" key="4">
    <source>
        <dbReference type="ARBA" id="ARBA00023277"/>
    </source>
</evidence>
<dbReference type="InterPro" id="IPR008183">
    <property type="entry name" value="Aldose_1/G6P_1-epimerase"/>
</dbReference>
<feature type="binding site" evidence="7">
    <location>
        <position position="249"/>
    </location>
    <ligand>
        <name>beta-D-galactose</name>
        <dbReference type="ChEBI" id="CHEBI:27667"/>
    </ligand>
</feature>
<dbReference type="InterPro" id="IPR014718">
    <property type="entry name" value="GH-type_carb-bd"/>
</dbReference>
<reference evidence="9 10" key="1">
    <citation type="submission" date="2017-05" db="EMBL/GenBank/DDBJ databases">
        <authorList>
            <person name="Varghese N."/>
            <person name="Submissions S."/>
        </authorList>
    </citation>
    <scope>NUCLEOTIDE SEQUENCE [LARGE SCALE GENOMIC DNA]</scope>
    <source>
        <strain evidence="9 10">DSM 21194</strain>
    </source>
</reference>
<dbReference type="Gene3D" id="2.70.98.10">
    <property type="match status" value="1"/>
</dbReference>
<dbReference type="Proteomes" id="UP000317593">
    <property type="component" value="Unassembled WGS sequence"/>
</dbReference>
<dbReference type="EC" id="5.1.3.3" evidence="5"/>
<keyword evidence="4 5" id="KW-0119">Carbohydrate metabolism</keyword>
<comment type="similarity">
    <text evidence="2 5">Belongs to the aldose epimerase family.</text>
</comment>
<dbReference type="PIRSF" id="PIRSF005096">
    <property type="entry name" value="GALM"/>
    <property type="match status" value="1"/>
</dbReference>
<dbReference type="RefSeq" id="WP_185958478.1">
    <property type="nucleotide sequence ID" value="NZ_FXTH01000022.1"/>
</dbReference>
<dbReference type="InterPro" id="IPR047215">
    <property type="entry name" value="Galactose_mutarotase-like"/>
</dbReference>
<feature type="binding site" evidence="8">
    <location>
        <begin position="176"/>
        <end position="178"/>
    </location>
    <ligand>
        <name>beta-D-galactose</name>
        <dbReference type="ChEBI" id="CHEBI:27667"/>
    </ligand>
</feature>
<evidence type="ECO:0000313" key="10">
    <source>
        <dbReference type="Proteomes" id="UP000317593"/>
    </source>
</evidence>
<dbReference type="GO" id="GO:0004034">
    <property type="term" value="F:aldose 1-epimerase activity"/>
    <property type="evidence" value="ECO:0007669"/>
    <property type="project" value="UniProtKB-EC"/>
</dbReference>
<accession>A0A521F452</accession>
<dbReference type="GO" id="GO:0030246">
    <property type="term" value="F:carbohydrate binding"/>
    <property type="evidence" value="ECO:0007669"/>
    <property type="project" value="InterPro"/>
</dbReference>
<dbReference type="SUPFAM" id="SSF74650">
    <property type="entry name" value="Galactose mutarotase-like"/>
    <property type="match status" value="1"/>
</dbReference>
<comment type="pathway">
    <text evidence="1 5">Carbohydrate metabolism; hexose metabolism.</text>
</comment>
<evidence type="ECO:0000256" key="6">
    <source>
        <dbReference type="PIRSR" id="PIRSR005096-1"/>
    </source>
</evidence>
<dbReference type="InterPro" id="IPR011013">
    <property type="entry name" value="Gal_mutarotase_sf_dom"/>
</dbReference>
<feature type="binding site" evidence="8">
    <location>
        <begin position="79"/>
        <end position="80"/>
    </location>
    <ligand>
        <name>beta-D-galactose</name>
        <dbReference type="ChEBI" id="CHEBI:27667"/>
    </ligand>
</feature>
<keyword evidence="3 5" id="KW-0413">Isomerase</keyword>
<dbReference type="GO" id="GO:0005737">
    <property type="term" value="C:cytoplasm"/>
    <property type="evidence" value="ECO:0007669"/>
    <property type="project" value="TreeGrafter"/>
</dbReference>
<evidence type="ECO:0000256" key="8">
    <source>
        <dbReference type="PIRSR" id="PIRSR005096-3"/>
    </source>
</evidence>
<name>A0A521F452_9BACT</name>
<dbReference type="GO" id="GO:0006006">
    <property type="term" value="P:glucose metabolic process"/>
    <property type="evidence" value="ECO:0007669"/>
    <property type="project" value="TreeGrafter"/>
</dbReference>
<dbReference type="InterPro" id="IPR015443">
    <property type="entry name" value="Aldose_1-epimerase"/>
</dbReference>
<dbReference type="Pfam" id="PF01263">
    <property type="entry name" value="Aldose_epim"/>
    <property type="match status" value="1"/>
</dbReference>
<sequence length="339" mass="37769">MNKTDFQGTLGNRTVNLYTLTNSNGLRASVTNYGARLTAFEMPDRQGNFDNVVVGYGSMNEFLTNEEQYFGAVVGRYANRIAGGRITVDDHTYQLPCNLDGHHLHGGPQGFHQVVWGADQVDAQTLNLSYRSTDGEGGYPGNLGVKVTYELTDHDELRVTYSAESDTQTILNMSHHAYYNLHGTSNGDSVDNHRLTLHADHFTEVDSDLIPTGKIATVADTPLDFRAPKALGEDRKADHPCLNHTEGYDHNFVLRGYGHENPHLAAEIEEPKSGRALQLYTSEPGLQFYYSEHPVSGIESAFCLEPQHFPDSPHHNHFPSTVLDAHETYQWEMILAVHT</sequence>
<proteinExistence type="inferred from homology"/>
<comment type="catalytic activity">
    <reaction evidence="5">
        <text>alpha-D-glucose = beta-D-glucose</text>
        <dbReference type="Rhea" id="RHEA:10264"/>
        <dbReference type="ChEBI" id="CHEBI:15903"/>
        <dbReference type="ChEBI" id="CHEBI:17925"/>
        <dbReference type="EC" id="5.1.3.3"/>
    </reaction>
</comment>
<keyword evidence="10" id="KW-1185">Reference proteome</keyword>
<evidence type="ECO:0000256" key="7">
    <source>
        <dbReference type="PIRSR" id="PIRSR005096-2"/>
    </source>
</evidence>
<dbReference type="AlphaFoldDB" id="A0A521F452"/>
<dbReference type="CDD" id="cd09019">
    <property type="entry name" value="galactose_mutarotase_like"/>
    <property type="match status" value="1"/>
</dbReference>
<evidence type="ECO:0000256" key="5">
    <source>
        <dbReference type="PIRNR" id="PIRNR005096"/>
    </source>
</evidence>
<feature type="active site" description="Proton acceptor" evidence="6">
    <location>
        <position position="305"/>
    </location>
</feature>
<dbReference type="GO" id="GO:0033499">
    <property type="term" value="P:galactose catabolic process via UDP-galactose, Leloir pathway"/>
    <property type="evidence" value="ECO:0007669"/>
    <property type="project" value="TreeGrafter"/>
</dbReference>
<dbReference type="UniPathway" id="UPA00242"/>
<evidence type="ECO:0000256" key="3">
    <source>
        <dbReference type="ARBA" id="ARBA00023235"/>
    </source>
</evidence>
<organism evidence="9 10">
    <name type="scientific">Fodinibius sediminis</name>
    <dbReference type="NCBI Taxonomy" id="1214077"/>
    <lineage>
        <taxon>Bacteria</taxon>
        <taxon>Pseudomonadati</taxon>
        <taxon>Balneolota</taxon>
        <taxon>Balneolia</taxon>
        <taxon>Balneolales</taxon>
        <taxon>Balneolaceae</taxon>
        <taxon>Fodinibius</taxon>
    </lineage>
</organism>
<evidence type="ECO:0000256" key="2">
    <source>
        <dbReference type="ARBA" id="ARBA00006206"/>
    </source>
</evidence>
<feature type="active site" description="Proton donor" evidence="6">
    <location>
        <position position="176"/>
    </location>
</feature>
<evidence type="ECO:0000256" key="1">
    <source>
        <dbReference type="ARBA" id="ARBA00005028"/>
    </source>
</evidence>